<comment type="caution">
    <text evidence="2">The sequence shown here is derived from an EMBL/GenBank/DDBJ whole genome shotgun (WGS) entry which is preliminary data.</text>
</comment>
<feature type="transmembrane region" description="Helical" evidence="1">
    <location>
        <begin position="49"/>
        <end position="68"/>
    </location>
</feature>
<gene>
    <name evidence="2" type="ORF">EJ04DRAFT_405037</name>
</gene>
<feature type="non-terminal residue" evidence="2">
    <location>
        <position position="156"/>
    </location>
</feature>
<name>A0A9P4UUS4_9PLEO</name>
<feature type="transmembrane region" description="Helical" evidence="1">
    <location>
        <begin position="12"/>
        <end position="34"/>
    </location>
</feature>
<organism evidence="2 3">
    <name type="scientific">Polyplosphaeria fusca</name>
    <dbReference type="NCBI Taxonomy" id="682080"/>
    <lineage>
        <taxon>Eukaryota</taxon>
        <taxon>Fungi</taxon>
        <taxon>Dikarya</taxon>
        <taxon>Ascomycota</taxon>
        <taxon>Pezizomycotina</taxon>
        <taxon>Dothideomycetes</taxon>
        <taxon>Pleosporomycetidae</taxon>
        <taxon>Pleosporales</taxon>
        <taxon>Tetraplosphaeriaceae</taxon>
        <taxon>Polyplosphaeria</taxon>
    </lineage>
</organism>
<protein>
    <recommendedName>
        <fullName evidence="4">MARVEL domain-containing protein</fullName>
    </recommendedName>
</protein>
<keyword evidence="1" id="KW-0472">Membrane</keyword>
<keyword evidence="3" id="KW-1185">Reference proteome</keyword>
<proteinExistence type="predicted"/>
<reference evidence="2" key="1">
    <citation type="journal article" date="2020" name="Stud. Mycol.">
        <title>101 Dothideomycetes genomes: a test case for predicting lifestyles and emergence of pathogens.</title>
        <authorList>
            <person name="Haridas S."/>
            <person name="Albert R."/>
            <person name="Binder M."/>
            <person name="Bloem J."/>
            <person name="Labutti K."/>
            <person name="Salamov A."/>
            <person name="Andreopoulos B."/>
            <person name="Baker S."/>
            <person name="Barry K."/>
            <person name="Bills G."/>
            <person name="Bluhm B."/>
            <person name="Cannon C."/>
            <person name="Castanera R."/>
            <person name="Culley D."/>
            <person name="Daum C."/>
            <person name="Ezra D."/>
            <person name="Gonzalez J."/>
            <person name="Henrissat B."/>
            <person name="Kuo A."/>
            <person name="Liang C."/>
            <person name="Lipzen A."/>
            <person name="Lutzoni F."/>
            <person name="Magnuson J."/>
            <person name="Mondo S."/>
            <person name="Nolan M."/>
            <person name="Ohm R."/>
            <person name="Pangilinan J."/>
            <person name="Park H.-J."/>
            <person name="Ramirez L."/>
            <person name="Alfaro M."/>
            <person name="Sun H."/>
            <person name="Tritt A."/>
            <person name="Yoshinaga Y."/>
            <person name="Zwiers L.-H."/>
            <person name="Turgeon B."/>
            <person name="Goodwin S."/>
            <person name="Spatafora J."/>
            <person name="Crous P."/>
            <person name="Grigoriev I."/>
        </authorList>
    </citation>
    <scope>NUCLEOTIDE SEQUENCE</scope>
    <source>
        <strain evidence="2">CBS 125425</strain>
    </source>
</reference>
<feature type="transmembrane region" description="Helical" evidence="1">
    <location>
        <begin position="128"/>
        <end position="151"/>
    </location>
</feature>
<evidence type="ECO:0000313" key="3">
    <source>
        <dbReference type="Proteomes" id="UP000799444"/>
    </source>
</evidence>
<keyword evidence="1" id="KW-0812">Transmembrane</keyword>
<evidence type="ECO:0000313" key="2">
    <source>
        <dbReference type="EMBL" id="KAF2729207.1"/>
    </source>
</evidence>
<dbReference type="OrthoDB" id="5344006at2759"/>
<evidence type="ECO:0008006" key="4">
    <source>
        <dbReference type="Google" id="ProtNLM"/>
    </source>
</evidence>
<dbReference type="AlphaFoldDB" id="A0A9P4UUS4"/>
<sequence>KARPTSYPRGFFYSIRIVQGLSALVLAGAIFYFIEQLKDSSPEPIPKMFYLASAAIYTLITIFITSIVHCLGRLSANVNATANSFALILWIISFALLIQENNGTVFHACKPSAGADDLGVSICYLYKVLFAFSLIASVSTFAAFTLDVIVYKRTIR</sequence>
<feature type="transmembrane region" description="Helical" evidence="1">
    <location>
        <begin position="80"/>
        <end position="98"/>
    </location>
</feature>
<keyword evidence="1" id="KW-1133">Transmembrane helix</keyword>
<evidence type="ECO:0000256" key="1">
    <source>
        <dbReference type="SAM" id="Phobius"/>
    </source>
</evidence>
<feature type="non-terminal residue" evidence="2">
    <location>
        <position position="1"/>
    </location>
</feature>
<dbReference type="EMBL" id="ML996253">
    <property type="protein sequence ID" value="KAF2729207.1"/>
    <property type="molecule type" value="Genomic_DNA"/>
</dbReference>
<accession>A0A9P4UUS4</accession>
<dbReference type="Proteomes" id="UP000799444">
    <property type="component" value="Unassembled WGS sequence"/>
</dbReference>